<dbReference type="RefSeq" id="WP_048435059.1">
    <property type="nucleotide sequence ID" value="NZ_LWHQ01000044.1"/>
</dbReference>
<name>A0A179S4L1_9HYPH</name>
<evidence type="ECO:0000313" key="2">
    <source>
        <dbReference type="Proteomes" id="UP000078316"/>
    </source>
</evidence>
<reference evidence="1 2" key="1">
    <citation type="submission" date="2016-04" db="EMBL/GenBank/DDBJ databases">
        <authorList>
            <person name="Evans L.H."/>
            <person name="Alamgir A."/>
            <person name="Owens N."/>
            <person name="Weber N.D."/>
            <person name="Virtaneva K."/>
            <person name="Barbian K."/>
            <person name="Babar A."/>
            <person name="Rosenke K."/>
        </authorList>
    </citation>
    <scope>NUCLEOTIDE SEQUENCE [LARGE SCALE GENOMIC DNA]</scope>
    <source>
        <strain evidence="1 2">PMB02</strain>
    </source>
</reference>
<organism evidence="1 2">
    <name type="scientific">Methylobacterium platani</name>
    <dbReference type="NCBI Taxonomy" id="427683"/>
    <lineage>
        <taxon>Bacteria</taxon>
        <taxon>Pseudomonadati</taxon>
        <taxon>Pseudomonadota</taxon>
        <taxon>Alphaproteobacteria</taxon>
        <taxon>Hyphomicrobiales</taxon>
        <taxon>Methylobacteriaceae</taxon>
        <taxon>Methylobacterium</taxon>
    </lineage>
</organism>
<accession>A0A179S4L1</accession>
<dbReference type="EMBL" id="LWHQ01000044">
    <property type="protein sequence ID" value="OAS20794.1"/>
    <property type="molecule type" value="Genomic_DNA"/>
</dbReference>
<dbReference type="OrthoDB" id="7988424at2"/>
<gene>
    <name evidence="1" type="ORF">A5481_22130</name>
</gene>
<dbReference type="Proteomes" id="UP000078316">
    <property type="component" value="Unassembled WGS sequence"/>
</dbReference>
<protein>
    <submittedName>
        <fullName evidence="1">Uncharacterized protein</fullName>
    </submittedName>
</protein>
<dbReference type="AlphaFoldDB" id="A0A179S4L1"/>
<proteinExistence type="predicted"/>
<evidence type="ECO:0000313" key="1">
    <source>
        <dbReference type="EMBL" id="OAS20794.1"/>
    </source>
</evidence>
<comment type="caution">
    <text evidence="1">The sequence shown here is derived from an EMBL/GenBank/DDBJ whole genome shotgun (WGS) entry which is preliminary data.</text>
</comment>
<sequence length="504" mass="55329">MPLSLKLPRRNPDAPRPTFRERYAALKGSAAKVIGKPARFTPPKPTGAGTPSKALAAALAAHEMAYGYALYTEAYGLPDVAERRQAEEEAFRALLHMPLHSDTDRAAYAAAVISRQMHSLGDASATERDHPMAVAFRNLSFGEHAREPEEMRHVGRPVEPKTAADPILAAIEEHQAAFAAWAPLLDIWNDAIMGTPEYDAAEVAAEGPRERERAAFNALLSTRPTTAVGLRALAAYLPEAMRQSSPDTDAEALAVLDAFRDAALSVPQTDDGRSKSAKATPARVDTYDHETGLVTYADAAGAISTRPAAEWIAFMAMRLHHIARSERTRRFNAECKGLDGAACAELEARLTRDLRIDALHALMFRSDQIFAEAQSERNGHTGAGTSAEKVDLKPLTVLQLVNLHEAYQAARHLWEGVVARPYSVAFRDPRGCVHASPVGHLADFEETRAALVGERIISEITNRSPQNERERDYILSLRIRHEIDCEDRIRDADMMREISQAWGA</sequence>